<name>A0AAE3QIA5_9HYPH</name>
<keyword evidence="3" id="KW-1185">Reference proteome</keyword>
<keyword evidence="1" id="KW-0472">Membrane</keyword>
<comment type="caution">
    <text evidence="2">The sequence shown here is derived from an EMBL/GenBank/DDBJ whole genome shotgun (WGS) entry which is preliminary data.</text>
</comment>
<evidence type="ECO:0000313" key="3">
    <source>
        <dbReference type="Proteomes" id="UP001161580"/>
    </source>
</evidence>
<protein>
    <submittedName>
        <fullName evidence="2">DUF2125 domain-containing protein</fullName>
    </submittedName>
</protein>
<feature type="transmembrane region" description="Helical" evidence="1">
    <location>
        <begin position="16"/>
        <end position="37"/>
    </location>
</feature>
<keyword evidence="1" id="KW-1133">Transmembrane helix</keyword>
<accession>A0AAE3QIA5</accession>
<reference evidence="2" key="1">
    <citation type="submission" date="2022-03" db="EMBL/GenBank/DDBJ databases">
        <title>Fererhizobium litorale gen. nov., sp. nov., isolated from sandy sediments of the Sea of Japan seashore.</title>
        <authorList>
            <person name="Romanenko L."/>
            <person name="Kurilenko V."/>
            <person name="Otstavnykh N."/>
            <person name="Svetashev V."/>
            <person name="Tekutyeva L."/>
            <person name="Isaeva M."/>
            <person name="Mikhailov V."/>
        </authorList>
    </citation>
    <scope>NUCLEOTIDE SEQUENCE</scope>
    <source>
        <strain evidence="2">KMM 9576</strain>
    </source>
</reference>
<evidence type="ECO:0000256" key="1">
    <source>
        <dbReference type="SAM" id="Phobius"/>
    </source>
</evidence>
<dbReference type="InterPro" id="IPR018666">
    <property type="entry name" value="DUF2125"/>
</dbReference>
<evidence type="ECO:0000313" key="2">
    <source>
        <dbReference type="EMBL" id="MDI7923568.1"/>
    </source>
</evidence>
<dbReference type="AlphaFoldDB" id="A0AAE3QIA5"/>
<proteinExistence type="predicted"/>
<sequence length="337" mass="35577">MASSSEGGYSGSGRKFWLLGIGVAAAIALYTAGWFYAANQLQSRLTALLGRNPESGVTVDCPDMAFRGFPFRIGLFCSKVTVDDKPNGLSATFGALRSAAQVYAPWHAVWEMDGPAEIRATPGITLSANWEKLQSSIRTNLTGVDRTSTLIEGITASLFSTLTPKKLDLTATRSEIHLRQNGRDLDAALLFENAQAKIEGDPRQLPVLSGSADLTLVDKAGYLNGKDESGSGPYGAKGELRHVVLDAGDGRVLTLSGPFSISDEGLLSGNFRVEVEKIAAWSETLIAAIPGQRNALGLAASLLKSLGEGKDNAAVDLKVKDGVVMLSFIPIGAIPPI</sequence>
<gene>
    <name evidence="2" type="ORF">MRS75_15925</name>
</gene>
<dbReference type="RefSeq" id="WP_311786927.1">
    <property type="nucleotide sequence ID" value="NZ_JALDYY010000006.1"/>
</dbReference>
<organism evidence="2 3">
    <name type="scientific">Ferirhizobium litorale</name>
    <dbReference type="NCBI Taxonomy" id="2927786"/>
    <lineage>
        <taxon>Bacteria</taxon>
        <taxon>Pseudomonadati</taxon>
        <taxon>Pseudomonadota</taxon>
        <taxon>Alphaproteobacteria</taxon>
        <taxon>Hyphomicrobiales</taxon>
        <taxon>Rhizobiaceae</taxon>
        <taxon>Ferirhizobium</taxon>
    </lineage>
</organism>
<keyword evidence="1" id="KW-0812">Transmembrane</keyword>
<dbReference type="EMBL" id="JALDYZ010000009">
    <property type="protein sequence ID" value="MDI7923568.1"/>
    <property type="molecule type" value="Genomic_DNA"/>
</dbReference>
<dbReference type="Pfam" id="PF09898">
    <property type="entry name" value="DUF2125"/>
    <property type="match status" value="1"/>
</dbReference>
<dbReference type="Proteomes" id="UP001161580">
    <property type="component" value="Unassembled WGS sequence"/>
</dbReference>